<proteinExistence type="predicted"/>
<dbReference type="EMBL" id="BAEK01000050">
    <property type="protein sequence ID" value="GAC05938.1"/>
    <property type="molecule type" value="Genomic_DNA"/>
</dbReference>
<evidence type="ECO:0000313" key="3">
    <source>
        <dbReference type="Proteomes" id="UP000008372"/>
    </source>
</evidence>
<keyword evidence="1" id="KW-0472">Membrane</keyword>
<name>A0ABQ0I9H1_9ALTE</name>
<dbReference type="Proteomes" id="UP000008372">
    <property type="component" value="Unassembled WGS sequence"/>
</dbReference>
<keyword evidence="1" id="KW-0812">Transmembrane</keyword>
<comment type="caution">
    <text evidence="2">The sequence shown here is derived from an EMBL/GenBank/DDBJ whole genome shotgun (WGS) entry which is preliminary data.</text>
</comment>
<gene>
    <name evidence="2" type="ORF">GAGA_3104</name>
</gene>
<feature type="transmembrane region" description="Helical" evidence="1">
    <location>
        <begin position="31"/>
        <end position="49"/>
    </location>
</feature>
<accession>A0ABQ0I9H1</accession>
<evidence type="ECO:0000313" key="2">
    <source>
        <dbReference type="EMBL" id="GAC05938.1"/>
    </source>
</evidence>
<sequence length="52" mass="6299">MIVEQNVKKLWLFFIGLMPVVDLYGKIYKFLCMNLATLYSILLLHWTWFETN</sequence>
<protein>
    <submittedName>
        <fullName evidence="2">Uncharacterized protein</fullName>
    </submittedName>
</protein>
<evidence type="ECO:0000256" key="1">
    <source>
        <dbReference type="SAM" id="Phobius"/>
    </source>
</evidence>
<organism evidence="2 3">
    <name type="scientific">Paraglaciecola agarilytica NO2</name>
    <dbReference type="NCBI Taxonomy" id="1125747"/>
    <lineage>
        <taxon>Bacteria</taxon>
        <taxon>Pseudomonadati</taxon>
        <taxon>Pseudomonadota</taxon>
        <taxon>Gammaproteobacteria</taxon>
        <taxon>Alteromonadales</taxon>
        <taxon>Alteromonadaceae</taxon>
        <taxon>Paraglaciecola</taxon>
    </lineage>
</organism>
<keyword evidence="3" id="KW-1185">Reference proteome</keyword>
<reference evidence="2 3" key="1">
    <citation type="journal article" date="2014" name="Environ. Microbiol.">
        <title>Comparative genomics of the marine bacterial genus Glaciecola reveals the high degree of genomic diversity and genomic characteristic for cold adaptation.</title>
        <authorList>
            <person name="Qin Q.L."/>
            <person name="Xie B.B."/>
            <person name="Yu Y."/>
            <person name="Shu Y.L."/>
            <person name="Rong J.C."/>
            <person name="Zhang Y.J."/>
            <person name="Zhao D.L."/>
            <person name="Chen X.L."/>
            <person name="Zhang X.Y."/>
            <person name="Chen B."/>
            <person name="Zhou B.C."/>
            <person name="Zhang Y.Z."/>
        </authorList>
    </citation>
    <scope>NUCLEOTIDE SEQUENCE [LARGE SCALE GENOMIC DNA]</scope>
    <source>
        <strain evidence="2 3">NO2</strain>
    </source>
</reference>
<keyword evidence="1" id="KW-1133">Transmembrane helix</keyword>